<organism evidence="2 3">
    <name type="scientific">Choiromyces venosus 120613-1</name>
    <dbReference type="NCBI Taxonomy" id="1336337"/>
    <lineage>
        <taxon>Eukaryota</taxon>
        <taxon>Fungi</taxon>
        <taxon>Dikarya</taxon>
        <taxon>Ascomycota</taxon>
        <taxon>Pezizomycotina</taxon>
        <taxon>Pezizomycetes</taxon>
        <taxon>Pezizales</taxon>
        <taxon>Tuberaceae</taxon>
        <taxon>Choiromyces</taxon>
    </lineage>
</organism>
<protein>
    <submittedName>
        <fullName evidence="2">Uncharacterized protein</fullName>
    </submittedName>
</protein>
<evidence type="ECO:0000313" key="3">
    <source>
        <dbReference type="Proteomes" id="UP000276215"/>
    </source>
</evidence>
<gene>
    <name evidence="2" type="ORF">L873DRAFT_1809412</name>
</gene>
<feature type="region of interest" description="Disordered" evidence="1">
    <location>
        <begin position="13"/>
        <end position="70"/>
    </location>
</feature>
<evidence type="ECO:0000313" key="2">
    <source>
        <dbReference type="EMBL" id="RPA97638.1"/>
    </source>
</evidence>
<proteinExistence type="predicted"/>
<sequence>MQLIPLYKIARDTTPGPVFSKVQHQPTSGLPALQNSQNSSQLLPTRSPPYPIPWKIPKRPGNKNTPQRNS</sequence>
<feature type="compositionally biased region" description="Polar residues" evidence="1">
    <location>
        <begin position="22"/>
        <end position="44"/>
    </location>
</feature>
<dbReference type="AlphaFoldDB" id="A0A3N4JKX5"/>
<dbReference type="Proteomes" id="UP000276215">
    <property type="component" value="Unassembled WGS sequence"/>
</dbReference>
<accession>A0A3N4JKX5</accession>
<name>A0A3N4JKX5_9PEZI</name>
<evidence type="ECO:0000256" key="1">
    <source>
        <dbReference type="SAM" id="MobiDB-lite"/>
    </source>
</evidence>
<keyword evidence="3" id="KW-1185">Reference proteome</keyword>
<dbReference type="EMBL" id="ML120402">
    <property type="protein sequence ID" value="RPA97638.1"/>
    <property type="molecule type" value="Genomic_DNA"/>
</dbReference>
<reference evidence="2 3" key="1">
    <citation type="journal article" date="2018" name="Nat. Ecol. Evol.">
        <title>Pezizomycetes genomes reveal the molecular basis of ectomycorrhizal truffle lifestyle.</title>
        <authorList>
            <person name="Murat C."/>
            <person name="Payen T."/>
            <person name="Noel B."/>
            <person name="Kuo A."/>
            <person name="Morin E."/>
            <person name="Chen J."/>
            <person name="Kohler A."/>
            <person name="Krizsan K."/>
            <person name="Balestrini R."/>
            <person name="Da Silva C."/>
            <person name="Montanini B."/>
            <person name="Hainaut M."/>
            <person name="Levati E."/>
            <person name="Barry K.W."/>
            <person name="Belfiori B."/>
            <person name="Cichocki N."/>
            <person name="Clum A."/>
            <person name="Dockter R.B."/>
            <person name="Fauchery L."/>
            <person name="Guy J."/>
            <person name="Iotti M."/>
            <person name="Le Tacon F."/>
            <person name="Lindquist E.A."/>
            <person name="Lipzen A."/>
            <person name="Malagnac F."/>
            <person name="Mello A."/>
            <person name="Molinier V."/>
            <person name="Miyauchi S."/>
            <person name="Poulain J."/>
            <person name="Riccioni C."/>
            <person name="Rubini A."/>
            <person name="Sitrit Y."/>
            <person name="Splivallo R."/>
            <person name="Traeger S."/>
            <person name="Wang M."/>
            <person name="Zifcakova L."/>
            <person name="Wipf D."/>
            <person name="Zambonelli A."/>
            <person name="Paolocci F."/>
            <person name="Nowrousian M."/>
            <person name="Ottonello S."/>
            <person name="Baldrian P."/>
            <person name="Spatafora J.W."/>
            <person name="Henrissat B."/>
            <person name="Nagy L.G."/>
            <person name="Aury J.M."/>
            <person name="Wincker P."/>
            <person name="Grigoriev I.V."/>
            <person name="Bonfante P."/>
            <person name="Martin F.M."/>
        </authorList>
    </citation>
    <scope>NUCLEOTIDE SEQUENCE [LARGE SCALE GENOMIC DNA]</scope>
    <source>
        <strain evidence="2 3">120613-1</strain>
    </source>
</reference>